<dbReference type="InterPro" id="IPR029058">
    <property type="entry name" value="AB_hydrolase_fold"/>
</dbReference>
<dbReference type="PROSITE" id="PS00941">
    <property type="entry name" value="CARBOXYLESTERASE_B_2"/>
    <property type="match status" value="1"/>
</dbReference>
<dbReference type="Gene3D" id="3.40.50.1820">
    <property type="entry name" value="alpha/beta hydrolase"/>
    <property type="match status" value="1"/>
</dbReference>
<proteinExistence type="predicted"/>
<dbReference type="OrthoDB" id="408631at2759"/>
<dbReference type="PANTHER" id="PTHR11559">
    <property type="entry name" value="CARBOXYLESTERASE"/>
    <property type="match status" value="1"/>
</dbReference>
<feature type="compositionally biased region" description="Low complexity" evidence="1">
    <location>
        <begin position="23"/>
        <end position="36"/>
    </location>
</feature>
<evidence type="ECO:0000259" key="2">
    <source>
        <dbReference type="Pfam" id="PF00135"/>
    </source>
</evidence>
<dbReference type="InterPro" id="IPR002018">
    <property type="entry name" value="CarbesteraseB"/>
</dbReference>
<evidence type="ECO:0000313" key="3">
    <source>
        <dbReference type="EMBL" id="KAF5320200.1"/>
    </source>
</evidence>
<evidence type="ECO:0000256" key="1">
    <source>
        <dbReference type="SAM" id="MobiDB-lite"/>
    </source>
</evidence>
<name>A0A8H5F1B4_9AGAR</name>
<keyword evidence="4" id="KW-1185">Reference proteome</keyword>
<comment type="caution">
    <text evidence="3">The sequence shown here is derived from an EMBL/GenBank/DDBJ whole genome shotgun (WGS) entry which is preliminary data.</text>
</comment>
<evidence type="ECO:0000313" key="4">
    <source>
        <dbReference type="Proteomes" id="UP000559256"/>
    </source>
</evidence>
<protein>
    <recommendedName>
        <fullName evidence="2">Carboxylesterase type B domain-containing protein</fullName>
    </recommendedName>
</protein>
<dbReference type="AlphaFoldDB" id="A0A8H5F1B4"/>
<dbReference type="Pfam" id="PF00135">
    <property type="entry name" value="COesterase"/>
    <property type="match status" value="1"/>
</dbReference>
<dbReference type="EMBL" id="JAACJM010000415">
    <property type="protein sequence ID" value="KAF5320200.1"/>
    <property type="molecule type" value="Genomic_DNA"/>
</dbReference>
<dbReference type="Proteomes" id="UP000559256">
    <property type="component" value="Unassembled WGS sequence"/>
</dbReference>
<feature type="domain" description="Carboxylesterase type B" evidence="2">
    <location>
        <begin position="66"/>
        <end position="233"/>
    </location>
</feature>
<dbReference type="InterPro" id="IPR019819">
    <property type="entry name" value="Carboxylesterase_B_CS"/>
</dbReference>
<feature type="region of interest" description="Disordered" evidence="1">
    <location>
        <begin position="1"/>
        <end position="36"/>
    </location>
</feature>
<dbReference type="InterPro" id="IPR050309">
    <property type="entry name" value="Type-B_Carboxylest/Lipase"/>
</dbReference>
<reference evidence="3 4" key="1">
    <citation type="journal article" date="2020" name="ISME J.">
        <title>Uncovering the hidden diversity of litter-decomposition mechanisms in mushroom-forming fungi.</title>
        <authorList>
            <person name="Floudas D."/>
            <person name="Bentzer J."/>
            <person name="Ahren D."/>
            <person name="Johansson T."/>
            <person name="Persson P."/>
            <person name="Tunlid A."/>
        </authorList>
    </citation>
    <scope>NUCLEOTIDE SEQUENCE [LARGE SCALE GENOMIC DNA]</scope>
    <source>
        <strain evidence="3 4">CBS 291.85</strain>
    </source>
</reference>
<dbReference type="SUPFAM" id="SSF53474">
    <property type="entry name" value="alpha/beta-Hydrolases"/>
    <property type="match status" value="1"/>
</dbReference>
<gene>
    <name evidence="3" type="ORF">D9758_017884</name>
</gene>
<organism evidence="3 4">
    <name type="scientific">Tetrapyrgos nigripes</name>
    <dbReference type="NCBI Taxonomy" id="182062"/>
    <lineage>
        <taxon>Eukaryota</taxon>
        <taxon>Fungi</taxon>
        <taxon>Dikarya</taxon>
        <taxon>Basidiomycota</taxon>
        <taxon>Agaricomycotina</taxon>
        <taxon>Agaricomycetes</taxon>
        <taxon>Agaricomycetidae</taxon>
        <taxon>Agaricales</taxon>
        <taxon>Marasmiineae</taxon>
        <taxon>Marasmiaceae</taxon>
        <taxon>Tetrapyrgos</taxon>
    </lineage>
</organism>
<accession>A0A8H5F1B4</accession>
<sequence length="352" mass="37686">MPRTRRQTAQIPQEPESFESPEPDSSPSSQAGSSGDAELDLGLRMRVAGIAIVVLGGALPCRERKLAIPFAEPPLGKLCLKPPVLKTNLDAETFDASNFGLACFQQGVPAQSMSEDCLTINIFRPSDVPTDVKLPVLFWTYGGGFEAGTASGFNGSGIVAQSLVRGTPLVYVNFNYRLGPLGFPQGKEADHHKALNLAIKDQHAALQWVQENIGALGGDKTKIFESGSQATASTFNAERWQNSWEAFVGGVPGCADLAKTDHTFTCLQNATSEEILQGVDASLANPSEEFPFDPTIDGLGGVYPDYPSRLFERGHFAKLPFIAGTNLDEGTAFTLLGPNYTTDVIESFVVAN</sequence>